<dbReference type="InterPro" id="IPR043129">
    <property type="entry name" value="ATPase_NBD"/>
</dbReference>
<comment type="similarity">
    <text evidence="2">Belongs to the heat shock protein 70 family.</text>
</comment>
<accession>A0AAV8EFZ9</accession>
<evidence type="ECO:0000256" key="1">
    <source>
        <dbReference type="ARBA" id="ARBA00004319"/>
    </source>
</evidence>
<dbReference type="InterPro" id="IPR029048">
    <property type="entry name" value="HSP70_C_sf"/>
</dbReference>
<dbReference type="PRINTS" id="PR00301">
    <property type="entry name" value="HEATSHOCK70"/>
</dbReference>
<reference evidence="6" key="1">
    <citation type="submission" date="2022-08" db="EMBL/GenBank/DDBJ databases">
        <authorList>
            <person name="Marques A."/>
        </authorList>
    </citation>
    <scope>NUCLEOTIDE SEQUENCE</scope>
    <source>
        <strain evidence="6">RhyPub2mFocal</strain>
        <tissue evidence="6">Leaves</tissue>
    </source>
</reference>
<dbReference type="FunFam" id="3.30.420.40:FF:000004">
    <property type="entry name" value="Molecular chaperone DnaK"/>
    <property type="match status" value="1"/>
</dbReference>
<dbReference type="InterPro" id="IPR013126">
    <property type="entry name" value="Hsp_70_fam"/>
</dbReference>
<dbReference type="Gene3D" id="3.90.640.10">
    <property type="entry name" value="Actin, Chain A, domain 4"/>
    <property type="match status" value="1"/>
</dbReference>
<evidence type="ECO:0000256" key="2">
    <source>
        <dbReference type="ARBA" id="ARBA00007381"/>
    </source>
</evidence>
<dbReference type="FunFam" id="3.30.30.30:FF:000001">
    <property type="entry name" value="heat shock 70 kDa protein-like"/>
    <property type="match status" value="1"/>
</dbReference>
<dbReference type="Gene3D" id="1.20.1270.10">
    <property type="match status" value="1"/>
</dbReference>
<keyword evidence="4" id="KW-0067">ATP-binding</keyword>
<dbReference type="EMBL" id="JAMFTS010000003">
    <property type="protein sequence ID" value="KAJ4779065.1"/>
    <property type="molecule type" value="Genomic_DNA"/>
</dbReference>
<name>A0AAV8EFZ9_9POAL</name>
<dbReference type="InterPro" id="IPR029047">
    <property type="entry name" value="HSP70_peptide-bd_sf"/>
</dbReference>
<keyword evidence="7" id="KW-1185">Reference proteome</keyword>
<dbReference type="GO" id="GO:0140662">
    <property type="term" value="F:ATP-dependent protein folding chaperone"/>
    <property type="evidence" value="ECO:0007669"/>
    <property type="project" value="InterPro"/>
</dbReference>
<dbReference type="FunFam" id="3.30.420.40:FF:000046">
    <property type="entry name" value="Chaperone protein HscA"/>
    <property type="match status" value="1"/>
</dbReference>
<dbReference type="CDD" id="cd24028">
    <property type="entry name" value="ASKHA_NBD_HSP70_HSPA1-like"/>
    <property type="match status" value="1"/>
</dbReference>
<dbReference type="SUPFAM" id="SSF53067">
    <property type="entry name" value="Actin-like ATPase domain"/>
    <property type="match status" value="3"/>
</dbReference>
<dbReference type="FunFam" id="3.30.30.30:FF:000005">
    <property type="entry name" value="Heat shock protein ssb1"/>
    <property type="match status" value="1"/>
</dbReference>
<evidence type="ECO:0000256" key="5">
    <source>
        <dbReference type="ARBA" id="ARBA00023186"/>
    </source>
</evidence>
<dbReference type="GO" id="GO:0005788">
    <property type="term" value="C:endoplasmic reticulum lumen"/>
    <property type="evidence" value="ECO:0007669"/>
    <property type="project" value="UniProtKB-SubCell"/>
</dbReference>
<dbReference type="Proteomes" id="UP001140206">
    <property type="component" value="Chromosome 3"/>
</dbReference>
<gene>
    <name evidence="6" type="ORF">LUZ62_063322</name>
</gene>
<evidence type="ECO:0000256" key="3">
    <source>
        <dbReference type="ARBA" id="ARBA00022741"/>
    </source>
</evidence>
<comment type="caution">
    <text evidence="6">The sequence shown here is derived from an EMBL/GenBank/DDBJ whole genome shotgun (WGS) entry which is preliminary data.</text>
</comment>
<comment type="subcellular location">
    <subcellularLocation>
        <location evidence="1">Endoplasmic reticulum lumen</location>
    </subcellularLocation>
</comment>
<dbReference type="PANTHER" id="PTHR19375">
    <property type="entry name" value="HEAT SHOCK PROTEIN 70KDA"/>
    <property type="match status" value="1"/>
</dbReference>
<dbReference type="Gene3D" id="3.30.30.30">
    <property type="match status" value="1"/>
</dbReference>
<keyword evidence="6" id="KW-0346">Stress response</keyword>
<dbReference type="Pfam" id="PF00012">
    <property type="entry name" value="HSP70"/>
    <property type="match status" value="3"/>
</dbReference>
<dbReference type="AlphaFoldDB" id="A0AAV8EFZ9"/>
<dbReference type="FunFam" id="3.90.640.10:FF:000002">
    <property type="entry name" value="Heat shock 70 kDa"/>
    <property type="match status" value="1"/>
</dbReference>
<proteinExistence type="inferred from homology"/>
<evidence type="ECO:0000313" key="7">
    <source>
        <dbReference type="Proteomes" id="UP001140206"/>
    </source>
</evidence>
<dbReference type="GO" id="GO:0005524">
    <property type="term" value="F:ATP binding"/>
    <property type="evidence" value="ECO:0007669"/>
    <property type="project" value="UniProtKB-KW"/>
</dbReference>
<keyword evidence="3" id="KW-0547">Nucleotide-binding</keyword>
<dbReference type="Gene3D" id="3.30.420.40">
    <property type="match status" value="3"/>
</dbReference>
<protein>
    <submittedName>
        <fullName evidence="6">70 kDa heat shock protein</fullName>
    </submittedName>
</protein>
<dbReference type="Gene3D" id="2.60.34.10">
    <property type="entry name" value="Substrate Binding Domain Of DNAk, Chain A, domain 1"/>
    <property type="match status" value="2"/>
</dbReference>
<sequence>MGPVIGIEFSTACTRFAHFDGKNYKIIPDSAMPSCVAFTCSGELIGEDARKQAHLNPTNTVFDIVRLIGRRYSDAYNTKDVMQWPFKVIPSQNDGLLVEVLSEGKVCILSPAEICSKILKQIKKNAESNFKTAIKNAVIAVPVNFNYEQREEVREAGRLADLNFLQIISAHAARALLMQEEERPKTYSIFNLLPSFEKEYYKMIIFDHGTGTTNVSSITFIGQVREVQSFARPDFDNMNEWDTDTIQTYLGSRKLDAIDKFILVGSSATVRILHDYIKQHFKSKLKEDFETAVTFGAAHQAFVLNKNCDKSPFLLDVTSFSFGIELSGGEMDVVCIPKNTATFQKKVTEYHPSQIDSRWSTSSPKLLVKVYEGEKTRADENNLLGVLELSVTAVHPSWCVINVCYEIEVNGKLTVKAKANNSAKWKSITLTCLEIQNSRKKWMHKNEKLLSRKFQNTQKEKSEMTIGQLQTPQKEMSEMPICQHQTPQKEMSEMTICQLQTPQEEKPQMTIGQLQTPQKEKSEMSIGQSSNQSVEPKEYAIGIDFGTAYSRVAVWKNNGIKIIEDEDGSRATFSCVAFRDTGRVIGDTVNTSNSIPNIKRLIGRRYVAKSEQNGKSFLPFNVVCGDNNRGMVSVQYKGKDQNFVPEEIASMVLLKMKEIAEAYLSSKVTKAVISVPACFSDSQRNAIKDAGVVAGLDVLQLLNEPTAAAIAYYSQKVSAQTKDQTLLFFDLGAGSLDVSIVTINEETIKVRAVVGDTNLGGEDFDNNMVRHFVKKFMEENNRNTINNPKSLRRLKTACEKAKRVLSTLGQTAVEINALDEGIDFYSVITRKTFEELNDELFERSINCVKRCLEYAAMERKDIHKVVLVGGSTRIPKVQLLLQKFFDRKELCKSINADEAVASGAAIRAAILSGNCNSRELKGLKLQDITSASFGLKTTDEEIINVLIPKYTTIPAKHEHLFMGRSDKLSSFSIEVQECESQSMTAFNLSSITPKWIQNSTINLCFEVDNNGILNLTAKDVSTSKKGSLTPEEIGKMKEAAYRFKAEDEEHKRRADALNSLVNLALNMKKEAKKSSLPASVVESIEVDADKAISWVEKNRHAMIGQIDDYQKKLEIAYKWNLEIIESEVSSV</sequence>
<dbReference type="SUPFAM" id="SSF100920">
    <property type="entry name" value="Heat shock protein 70kD (HSP70), peptide-binding domain"/>
    <property type="match status" value="2"/>
</dbReference>
<evidence type="ECO:0000256" key="4">
    <source>
        <dbReference type="ARBA" id="ARBA00022840"/>
    </source>
</evidence>
<evidence type="ECO:0000313" key="6">
    <source>
        <dbReference type="EMBL" id="KAJ4779065.1"/>
    </source>
</evidence>
<organism evidence="6 7">
    <name type="scientific">Rhynchospora pubera</name>
    <dbReference type="NCBI Taxonomy" id="906938"/>
    <lineage>
        <taxon>Eukaryota</taxon>
        <taxon>Viridiplantae</taxon>
        <taxon>Streptophyta</taxon>
        <taxon>Embryophyta</taxon>
        <taxon>Tracheophyta</taxon>
        <taxon>Spermatophyta</taxon>
        <taxon>Magnoliopsida</taxon>
        <taxon>Liliopsida</taxon>
        <taxon>Poales</taxon>
        <taxon>Cyperaceae</taxon>
        <taxon>Cyperoideae</taxon>
        <taxon>Rhynchosporeae</taxon>
        <taxon>Rhynchospora</taxon>
    </lineage>
</organism>
<keyword evidence="5" id="KW-0143">Chaperone</keyword>